<evidence type="ECO:0000259" key="5">
    <source>
        <dbReference type="PROSITE" id="PS50106"/>
    </source>
</evidence>
<dbReference type="GO" id="GO:0016324">
    <property type="term" value="C:apical plasma membrane"/>
    <property type="evidence" value="ECO:0007669"/>
    <property type="project" value="TreeGrafter"/>
</dbReference>
<reference evidence="6" key="1">
    <citation type="submission" date="2025-08" db="UniProtKB">
        <authorList>
            <consortium name="Ensembl"/>
        </authorList>
    </citation>
    <scope>IDENTIFICATION</scope>
</reference>
<dbReference type="CDD" id="cd06768">
    <property type="entry name" value="PDZ_NHERF-like"/>
    <property type="match status" value="1"/>
</dbReference>
<feature type="domain" description="PDZ" evidence="5">
    <location>
        <begin position="41"/>
        <end position="121"/>
    </location>
</feature>
<dbReference type="PANTHER" id="PTHR14191:SF4">
    <property type="entry name" value="NA(+)_H(+) EXCHANGE REGULATORY COFACTOR NHE-RF2"/>
    <property type="match status" value="1"/>
</dbReference>
<dbReference type="InterPro" id="IPR036034">
    <property type="entry name" value="PDZ_sf"/>
</dbReference>
<dbReference type="GO" id="GO:0012505">
    <property type="term" value="C:endomembrane system"/>
    <property type="evidence" value="ECO:0007669"/>
    <property type="project" value="UniProtKB-SubCell"/>
</dbReference>
<evidence type="ECO:0000313" key="6">
    <source>
        <dbReference type="Ensembl" id="ENSZALP00000002891.1"/>
    </source>
</evidence>
<sequence length="219" mass="24218">GALIHIWLPLDPWQCPRPGWTGLGAPGTQDLNGQKELCPRLCHLKKGPNGYGFNLHSEKSRPGQFIRSVDPDSPAARAGLRPQDRLVEVNGINVEGLRHSEVVSHIKARDSEARLLVVDPETDEYFKKLGVTPTEEHSKAQSHFPPLNGGSTSSSHSDLQSPGKESEDGDTDKKDPFEESGLSLSPTAAEAKEKVRAKRVKKRAPQMDWNKKREIFSNF</sequence>
<dbReference type="SUPFAM" id="SSF50156">
    <property type="entry name" value="PDZ domain-like"/>
    <property type="match status" value="1"/>
</dbReference>
<dbReference type="InterPro" id="IPR015098">
    <property type="entry name" value="EBP50_C"/>
</dbReference>
<protein>
    <recommendedName>
        <fullName evidence="5">PDZ domain-containing protein</fullName>
    </recommendedName>
</protein>
<evidence type="ECO:0000256" key="1">
    <source>
        <dbReference type="ARBA" id="ARBA00004184"/>
    </source>
</evidence>
<evidence type="ECO:0000256" key="4">
    <source>
        <dbReference type="SAM" id="MobiDB-lite"/>
    </source>
</evidence>
<dbReference type="AlphaFoldDB" id="A0A8D2M5T7"/>
<dbReference type="PANTHER" id="PTHR14191">
    <property type="entry name" value="PDZ DOMAIN CONTAINING PROTEIN"/>
    <property type="match status" value="1"/>
</dbReference>
<keyword evidence="3" id="KW-0472">Membrane</keyword>
<evidence type="ECO:0000256" key="3">
    <source>
        <dbReference type="ARBA" id="ARBA00023136"/>
    </source>
</evidence>
<dbReference type="InterPro" id="IPR051067">
    <property type="entry name" value="NHER"/>
</dbReference>
<feature type="region of interest" description="Disordered" evidence="4">
    <location>
        <begin position="132"/>
        <end position="219"/>
    </location>
</feature>
<dbReference type="Pfam" id="PF09007">
    <property type="entry name" value="EBP50_C"/>
    <property type="match status" value="1"/>
</dbReference>
<keyword evidence="7" id="KW-1185">Reference proteome</keyword>
<feature type="compositionally biased region" description="Basic residues" evidence="4">
    <location>
        <begin position="195"/>
        <end position="204"/>
    </location>
</feature>
<accession>A0A8D2M5T7</accession>
<dbReference type="GO" id="GO:0072659">
    <property type="term" value="P:protein localization to plasma membrane"/>
    <property type="evidence" value="ECO:0007669"/>
    <property type="project" value="TreeGrafter"/>
</dbReference>
<dbReference type="Pfam" id="PF00595">
    <property type="entry name" value="PDZ"/>
    <property type="match status" value="1"/>
</dbReference>
<proteinExistence type="predicted"/>
<dbReference type="Proteomes" id="UP000694413">
    <property type="component" value="Unassembled WGS sequence"/>
</dbReference>
<evidence type="ECO:0000313" key="7">
    <source>
        <dbReference type="Proteomes" id="UP000694413"/>
    </source>
</evidence>
<feature type="compositionally biased region" description="Polar residues" evidence="4">
    <location>
        <begin position="149"/>
        <end position="160"/>
    </location>
</feature>
<evidence type="ECO:0000256" key="2">
    <source>
        <dbReference type="ARBA" id="ARBA00022737"/>
    </source>
</evidence>
<name>A0A8D2M5T7_ZONAL</name>
<keyword evidence="2" id="KW-0677">Repeat</keyword>
<dbReference type="Ensembl" id="ENSZALT00000004720.1">
    <property type="protein sequence ID" value="ENSZALP00000002891.1"/>
    <property type="gene ID" value="ENSZALG00000002985.1"/>
</dbReference>
<dbReference type="FunFam" id="2.30.42.10:FF:000068">
    <property type="entry name" value="Na(+)/H(+) exchange regulatory cofactor NHE-RF"/>
    <property type="match status" value="1"/>
</dbReference>
<dbReference type="GO" id="GO:0043495">
    <property type="term" value="F:protein-membrane adaptor activity"/>
    <property type="evidence" value="ECO:0007669"/>
    <property type="project" value="TreeGrafter"/>
</dbReference>
<dbReference type="GO" id="GO:0005102">
    <property type="term" value="F:signaling receptor binding"/>
    <property type="evidence" value="ECO:0007669"/>
    <property type="project" value="TreeGrafter"/>
</dbReference>
<organism evidence="6 7">
    <name type="scientific">Zonotrichia albicollis</name>
    <name type="common">White-throated sparrow</name>
    <name type="synonym">Fringilla albicollis</name>
    <dbReference type="NCBI Taxonomy" id="44394"/>
    <lineage>
        <taxon>Eukaryota</taxon>
        <taxon>Metazoa</taxon>
        <taxon>Chordata</taxon>
        <taxon>Craniata</taxon>
        <taxon>Vertebrata</taxon>
        <taxon>Euteleostomi</taxon>
        <taxon>Archelosauria</taxon>
        <taxon>Archosauria</taxon>
        <taxon>Dinosauria</taxon>
        <taxon>Saurischia</taxon>
        <taxon>Theropoda</taxon>
        <taxon>Coelurosauria</taxon>
        <taxon>Aves</taxon>
        <taxon>Neognathae</taxon>
        <taxon>Neoaves</taxon>
        <taxon>Telluraves</taxon>
        <taxon>Australaves</taxon>
        <taxon>Passeriformes</taxon>
        <taxon>Passerellidae</taxon>
        <taxon>Zonotrichia</taxon>
    </lineage>
</organism>
<dbReference type="Gene3D" id="2.30.42.10">
    <property type="match status" value="1"/>
</dbReference>
<reference evidence="6" key="2">
    <citation type="submission" date="2025-09" db="UniProtKB">
        <authorList>
            <consortium name="Ensembl"/>
        </authorList>
    </citation>
    <scope>IDENTIFICATION</scope>
</reference>
<dbReference type="InterPro" id="IPR001478">
    <property type="entry name" value="PDZ"/>
</dbReference>
<feature type="compositionally biased region" description="Basic and acidic residues" evidence="4">
    <location>
        <begin position="209"/>
        <end position="219"/>
    </location>
</feature>
<dbReference type="SMART" id="SM00228">
    <property type="entry name" value="PDZ"/>
    <property type="match status" value="1"/>
</dbReference>
<dbReference type="PROSITE" id="PS50106">
    <property type="entry name" value="PDZ"/>
    <property type="match status" value="1"/>
</dbReference>
<comment type="subcellular location">
    <subcellularLocation>
        <location evidence="1">Endomembrane system</location>
        <topology evidence="1">Peripheral membrane protein</topology>
    </subcellularLocation>
</comment>